<gene>
    <name evidence="2" type="ORF">CEXT_494251</name>
</gene>
<keyword evidence="1" id="KW-0732">Signal</keyword>
<sequence length="140" mass="15061">MMKIYLAIVLLALSNIQVVKMLHFGSSSSSGGIIKAVQKLFNEPLPGVGDLVQSSSTTPGVIIFLTVLSSALVTDKTFKDVCDLSPATPEDFQNFVYDFTFKAAKDLGFDDLTADSFAKQASGPIDCVDPLTIKSFLDLF</sequence>
<comment type="caution">
    <text evidence="2">The sequence shown here is derived from an EMBL/GenBank/DDBJ whole genome shotgun (WGS) entry which is preliminary data.</text>
</comment>
<accession>A0AAV4YDT4</accession>
<name>A0AAV4YDT4_CAEEX</name>
<dbReference type="AlphaFoldDB" id="A0AAV4YDT4"/>
<organism evidence="2 3">
    <name type="scientific">Caerostris extrusa</name>
    <name type="common">Bark spider</name>
    <name type="synonym">Caerostris bankana</name>
    <dbReference type="NCBI Taxonomy" id="172846"/>
    <lineage>
        <taxon>Eukaryota</taxon>
        <taxon>Metazoa</taxon>
        <taxon>Ecdysozoa</taxon>
        <taxon>Arthropoda</taxon>
        <taxon>Chelicerata</taxon>
        <taxon>Arachnida</taxon>
        <taxon>Araneae</taxon>
        <taxon>Araneomorphae</taxon>
        <taxon>Entelegynae</taxon>
        <taxon>Araneoidea</taxon>
        <taxon>Araneidae</taxon>
        <taxon>Caerostris</taxon>
    </lineage>
</organism>
<dbReference type="Proteomes" id="UP001054945">
    <property type="component" value="Unassembled WGS sequence"/>
</dbReference>
<reference evidence="2 3" key="1">
    <citation type="submission" date="2021-06" db="EMBL/GenBank/DDBJ databases">
        <title>Caerostris extrusa draft genome.</title>
        <authorList>
            <person name="Kono N."/>
            <person name="Arakawa K."/>
        </authorList>
    </citation>
    <scope>NUCLEOTIDE SEQUENCE [LARGE SCALE GENOMIC DNA]</scope>
</reference>
<feature type="signal peptide" evidence="1">
    <location>
        <begin position="1"/>
        <end position="21"/>
    </location>
</feature>
<evidence type="ECO:0000313" key="3">
    <source>
        <dbReference type="Proteomes" id="UP001054945"/>
    </source>
</evidence>
<protein>
    <submittedName>
        <fullName evidence="2">Uncharacterized protein</fullName>
    </submittedName>
</protein>
<feature type="chain" id="PRO_5043999992" evidence="1">
    <location>
        <begin position="22"/>
        <end position="140"/>
    </location>
</feature>
<keyword evidence="3" id="KW-1185">Reference proteome</keyword>
<evidence type="ECO:0000313" key="2">
    <source>
        <dbReference type="EMBL" id="GIZ05074.1"/>
    </source>
</evidence>
<dbReference type="EMBL" id="BPLR01019200">
    <property type="protein sequence ID" value="GIZ05074.1"/>
    <property type="molecule type" value="Genomic_DNA"/>
</dbReference>
<proteinExistence type="predicted"/>
<evidence type="ECO:0000256" key="1">
    <source>
        <dbReference type="SAM" id="SignalP"/>
    </source>
</evidence>